<feature type="domain" description="Trypsin-co-occurring" evidence="1">
    <location>
        <begin position="7"/>
        <end position="98"/>
    </location>
</feature>
<accession>A0A6S6SJ16</accession>
<evidence type="ECO:0000313" key="2">
    <source>
        <dbReference type="EMBL" id="CAA6803372.1"/>
    </source>
</evidence>
<protein>
    <recommendedName>
        <fullName evidence="1">Trypsin-co-occurring domain-containing protein</fullName>
    </recommendedName>
</protein>
<evidence type="ECO:0000259" key="1">
    <source>
        <dbReference type="Pfam" id="PF19493"/>
    </source>
</evidence>
<proteinExistence type="predicted"/>
<sequence>MASELIKLKDGTLIEIENSENDIEQISGGAADKVDENIDIIVPLLKKVVSPLKNTFDELNKEMSIEKAEVEIGLGFEAGGDVFIVKGKAKANLTVKLTLVPFKA</sequence>
<dbReference type="Pfam" id="PF19493">
    <property type="entry name" value="Trypco1"/>
    <property type="match status" value="1"/>
</dbReference>
<dbReference type="AlphaFoldDB" id="A0A6S6SJ16"/>
<organism evidence="2">
    <name type="scientific">uncultured Sulfurovum sp</name>
    <dbReference type="NCBI Taxonomy" id="269237"/>
    <lineage>
        <taxon>Bacteria</taxon>
        <taxon>Pseudomonadati</taxon>
        <taxon>Campylobacterota</taxon>
        <taxon>Epsilonproteobacteria</taxon>
        <taxon>Campylobacterales</taxon>
        <taxon>Sulfurovaceae</taxon>
        <taxon>Sulfurovum</taxon>
        <taxon>environmental samples</taxon>
    </lineage>
</organism>
<reference evidence="2" key="1">
    <citation type="submission" date="2020-01" db="EMBL/GenBank/DDBJ databases">
        <authorList>
            <person name="Meier V. D."/>
            <person name="Meier V D."/>
        </authorList>
    </citation>
    <scope>NUCLEOTIDE SEQUENCE</scope>
    <source>
        <strain evidence="2">HLG_WM_MAG_03</strain>
    </source>
</reference>
<name>A0A6S6SJ16_9BACT</name>
<dbReference type="NCBIfam" id="NF041216">
    <property type="entry name" value="CU044_2847_fam"/>
    <property type="match status" value="1"/>
</dbReference>
<dbReference type="InterPro" id="IPR045794">
    <property type="entry name" value="Trypco1"/>
</dbReference>
<dbReference type="EMBL" id="CACVAR010000114">
    <property type="protein sequence ID" value="CAA6803372.1"/>
    <property type="molecule type" value="Genomic_DNA"/>
</dbReference>
<gene>
    <name evidence="2" type="ORF">HELGO_WM34699</name>
</gene>